<feature type="chain" id="PRO_5039910730" description="Globin domain-containing protein" evidence="7">
    <location>
        <begin position="16"/>
        <end position="170"/>
    </location>
</feature>
<feature type="domain" description="Globin" evidence="8">
    <location>
        <begin position="21"/>
        <end position="165"/>
    </location>
</feature>
<dbReference type="Pfam" id="PF00042">
    <property type="entry name" value="Globin"/>
    <property type="match status" value="1"/>
</dbReference>
<keyword evidence="2 6" id="KW-0349">Heme</keyword>
<dbReference type="PRINTS" id="PR00611">
    <property type="entry name" value="ERYTHCRUORIN"/>
</dbReference>
<evidence type="ECO:0000256" key="6">
    <source>
        <dbReference type="RuleBase" id="RU000356"/>
    </source>
</evidence>
<accession>A0A9J6BCN9</accession>
<dbReference type="PROSITE" id="PS01033">
    <property type="entry name" value="GLOBIN"/>
    <property type="match status" value="1"/>
</dbReference>
<keyword evidence="1 6" id="KW-0813">Transport</keyword>
<dbReference type="PANTHER" id="PTHR47217">
    <property type="entry name" value="GLOBIN-LIKE PROTEIN"/>
    <property type="match status" value="1"/>
</dbReference>
<evidence type="ECO:0000259" key="8">
    <source>
        <dbReference type="PROSITE" id="PS01033"/>
    </source>
</evidence>
<comment type="caution">
    <text evidence="9">The sequence shown here is derived from an EMBL/GenBank/DDBJ whole genome shotgun (WGS) entry which is preliminary data.</text>
</comment>
<keyword evidence="3 6" id="KW-0561">Oxygen transport</keyword>
<evidence type="ECO:0000313" key="9">
    <source>
        <dbReference type="EMBL" id="KAG5667633.1"/>
    </source>
</evidence>
<evidence type="ECO:0000256" key="4">
    <source>
        <dbReference type="ARBA" id="ARBA00022723"/>
    </source>
</evidence>
<dbReference type="InterPro" id="IPR009050">
    <property type="entry name" value="Globin-like_sf"/>
</dbReference>
<dbReference type="Proteomes" id="UP001107558">
    <property type="component" value="Chromosome 4"/>
</dbReference>
<dbReference type="CDD" id="cd01040">
    <property type="entry name" value="Mb-like"/>
    <property type="match status" value="1"/>
</dbReference>
<dbReference type="Gene3D" id="1.10.490.10">
    <property type="entry name" value="Globins"/>
    <property type="match status" value="1"/>
</dbReference>
<keyword evidence="10" id="KW-1185">Reference proteome</keyword>
<evidence type="ECO:0000256" key="2">
    <source>
        <dbReference type="ARBA" id="ARBA00022617"/>
    </source>
</evidence>
<protein>
    <recommendedName>
        <fullName evidence="8">Globin domain-containing protein</fullName>
    </recommendedName>
</protein>
<dbReference type="InterPro" id="IPR012292">
    <property type="entry name" value="Globin/Proto"/>
</dbReference>
<dbReference type="GO" id="GO:0020037">
    <property type="term" value="F:heme binding"/>
    <property type="evidence" value="ECO:0007669"/>
    <property type="project" value="InterPro"/>
</dbReference>
<evidence type="ECO:0000256" key="1">
    <source>
        <dbReference type="ARBA" id="ARBA00022448"/>
    </source>
</evidence>
<gene>
    <name evidence="9" type="ORF">PVAND_015607</name>
</gene>
<keyword evidence="7" id="KW-0732">Signal</keyword>
<keyword evidence="4" id="KW-0479">Metal-binding</keyword>
<sequence length="170" mass="18889">MKFLILALCVAVVAADPHWLVLPADEVAAVKSTWNSIKHDEVAILEAVFKAYPDIQARFPKFAGKSLDSIKGSADFAIHASRIVSFFSEYIAFLGVENTQPAIKTILNELGQSHRNRGVTKAQFEEFHQALNAYLKSHANWNPDIAHAWDDAFDKAYFVIFSALDGKPVN</sequence>
<dbReference type="GO" id="GO:0019825">
    <property type="term" value="F:oxygen binding"/>
    <property type="evidence" value="ECO:0007669"/>
    <property type="project" value="InterPro"/>
</dbReference>
<evidence type="ECO:0000256" key="7">
    <source>
        <dbReference type="SAM" id="SignalP"/>
    </source>
</evidence>
<reference evidence="9" key="1">
    <citation type="submission" date="2021-03" db="EMBL/GenBank/DDBJ databases">
        <title>Chromosome level genome of the anhydrobiotic midge Polypedilum vanderplanki.</title>
        <authorList>
            <person name="Yoshida Y."/>
            <person name="Kikawada T."/>
            <person name="Gusev O."/>
        </authorList>
    </citation>
    <scope>NUCLEOTIDE SEQUENCE</scope>
    <source>
        <strain evidence="9">NIAS01</strain>
        <tissue evidence="9">Whole body or cell culture</tissue>
    </source>
</reference>
<evidence type="ECO:0000256" key="5">
    <source>
        <dbReference type="ARBA" id="ARBA00023004"/>
    </source>
</evidence>
<dbReference type="GO" id="GO:0005833">
    <property type="term" value="C:hemoglobin complex"/>
    <property type="evidence" value="ECO:0007669"/>
    <property type="project" value="InterPro"/>
</dbReference>
<dbReference type="AlphaFoldDB" id="A0A9J6BCN9"/>
<proteinExistence type="inferred from homology"/>
<dbReference type="OrthoDB" id="436496at2759"/>
<dbReference type="InterPro" id="IPR000971">
    <property type="entry name" value="Globin"/>
</dbReference>
<dbReference type="EMBL" id="JADBJN010000004">
    <property type="protein sequence ID" value="KAG5667633.1"/>
    <property type="molecule type" value="Genomic_DNA"/>
</dbReference>
<dbReference type="SUPFAM" id="SSF46458">
    <property type="entry name" value="Globin-like"/>
    <property type="match status" value="1"/>
</dbReference>
<dbReference type="PANTHER" id="PTHR47217:SF1">
    <property type="entry name" value="GLOBIN-LIKE PROTEIN"/>
    <property type="match status" value="1"/>
</dbReference>
<organism evidence="9 10">
    <name type="scientific">Polypedilum vanderplanki</name>
    <name type="common">Sleeping chironomid midge</name>
    <dbReference type="NCBI Taxonomy" id="319348"/>
    <lineage>
        <taxon>Eukaryota</taxon>
        <taxon>Metazoa</taxon>
        <taxon>Ecdysozoa</taxon>
        <taxon>Arthropoda</taxon>
        <taxon>Hexapoda</taxon>
        <taxon>Insecta</taxon>
        <taxon>Pterygota</taxon>
        <taxon>Neoptera</taxon>
        <taxon>Endopterygota</taxon>
        <taxon>Diptera</taxon>
        <taxon>Nematocera</taxon>
        <taxon>Chironomoidea</taxon>
        <taxon>Chironomidae</taxon>
        <taxon>Chironominae</taxon>
        <taxon>Polypedilum</taxon>
        <taxon>Polypedilum</taxon>
    </lineage>
</organism>
<feature type="signal peptide" evidence="7">
    <location>
        <begin position="1"/>
        <end position="15"/>
    </location>
</feature>
<dbReference type="GO" id="GO:0005576">
    <property type="term" value="C:extracellular region"/>
    <property type="evidence" value="ECO:0007669"/>
    <property type="project" value="InterPro"/>
</dbReference>
<dbReference type="InterPro" id="IPR044399">
    <property type="entry name" value="Mb-like_M"/>
</dbReference>
<comment type="similarity">
    <text evidence="6">Belongs to the globin family.</text>
</comment>
<dbReference type="GO" id="GO:0005344">
    <property type="term" value="F:oxygen carrier activity"/>
    <property type="evidence" value="ECO:0007669"/>
    <property type="project" value="UniProtKB-KW"/>
</dbReference>
<keyword evidence="5" id="KW-0408">Iron</keyword>
<name>A0A9J6BCN9_POLVA</name>
<evidence type="ECO:0000256" key="3">
    <source>
        <dbReference type="ARBA" id="ARBA00022621"/>
    </source>
</evidence>
<evidence type="ECO:0000313" key="10">
    <source>
        <dbReference type="Proteomes" id="UP001107558"/>
    </source>
</evidence>
<dbReference type="GO" id="GO:0046872">
    <property type="term" value="F:metal ion binding"/>
    <property type="evidence" value="ECO:0007669"/>
    <property type="project" value="UniProtKB-KW"/>
</dbReference>
<dbReference type="InterPro" id="IPR002336">
    <property type="entry name" value="Erythrocruorin"/>
</dbReference>